<dbReference type="Gene3D" id="1.25.40.20">
    <property type="entry name" value="Ankyrin repeat-containing domain"/>
    <property type="match status" value="3"/>
</dbReference>
<dbReference type="PANTHER" id="PTHR10039:SF5">
    <property type="entry name" value="NACHT DOMAIN-CONTAINING PROTEIN"/>
    <property type="match status" value="1"/>
</dbReference>
<evidence type="ECO:0000313" key="6">
    <source>
        <dbReference type="EMBL" id="ETS80630.1"/>
    </source>
</evidence>
<dbReference type="Gene3D" id="3.40.50.300">
    <property type="entry name" value="P-loop containing nucleotide triphosphate hydrolases"/>
    <property type="match status" value="1"/>
</dbReference>
<dbReference type="eggNOG" id="KOG4177">
    <property type="taxonomic scope" value="Eukaryota"/>
</dbReference>
<feature type="region of interest" description="Disordered" evidence="3">
    <location>
        <begin position="1508"/>
        <end position="1542"/>
    </location>
</feature>
<feature type="region of interest" description="Disordered" evidence="3">
    <location>
        <begin position="1458"/>
        <end position="1493"/>
    </location>
</feature>
<dbReference type="KEGG" id="pfy:PFICI_08159"/>
<feature type="compositionally biased region" description="Acidic residues" evidence="3">
    <location>
        <begin position="1521"/>
        <end position="1535"/>
    </location>
</feature>
<dbReference type="RefSeq" id="XP_007834931.1">
    <property type="nucleotide sequence ID" value="XM_007836740.1"/>
</dbReference>
<dbReference type="InParanoid" id="W3X3H6"/>
<dbReference type="PROSITE" id="PS50088">
    <property type="entry name" value="ANK_REPEAT"/>
    <property type="match status" value="2"/>
</dbReference>
<dbReference type="InterPro" id="IPR002110">
    <property type="entry name" value="Ankyrin_rpt"/>
</dbReference>
<dbReference type="SMART" id="SM00248">
    <property type="entry name" value="ANK"/>
    <property type="match status" value="9"/>
</dbReference>
<keyword evidence="4" id="KW-0472">Membrane</keyword>
<dbReference type="InterPro" id="IPR027417">
    <property type="entry name" value="P-loop_NTPase"/>
</dbReference>
<feature type="region of interest" description="Disordered" evidence="3">
    <location>
        <begin position="1"/>
        <end position="31"/>
    </location>
</feature>
<feature type="repeat" description="ANK" evidence="2">
    <location>
        <begin position="1214"/>
        <end position="1246"/>
    </location>
</feature>
<dbReference type="Proteomes" id="UP000030651">
    <property type="component" value="Unassembled WGS sequence"/>
</dbReference>
<dbReference type="SUPFAM" id="SSF52540">
    <property type="entry name" value="P-loop containing nucleoside triphosphate hydrolases"/>
    <property type="match status" value="1"/>
</dbReference>
<keyword evidence="4" id="KW-0812">Transmembrane</keyword>
<dbReference type="Pfam" id="PF12796">
    <property type="entry name" value="Ank_2"/>
    <property type="match status" value="2"/>
</dbReference>
<feature type="transmembrane region" description="Helical" evidence="4">
    <location>
        <begin position="1755"/>
        <end position="1773"/>
    </location>
</feature>
<evidence type="ECO:0000256" key="2">
    <source>
        <dbReference type="PROSITE-ProRule" id="PRU00023"/>
    </source>
</evidence>
<evidence type="ECO:0000256" key="3">
    <source>
        <dbReference type="SAM" id="MobiDB-lite"/>
    </source>
</evidence>
<accession>W3X3H6</accession>
<evidence type="ECO:0000256" key="1">
    <source>
        <dbReference type="ARBA" id="ARBA00022737"/>
    </source>
</evidence>
<gene>
    <name evidence="6" type="ORF">PFICI_08159</name>
</gene>
<dbReference type="Pfam" id="PF24883">
    <property type="entry name" value="NPHP3_N"/>
    <property type="match status" value="1"/>
</dbReference>
<keyword evidence="2" id="KW-0040">ANK repeat</keyword>
<dbReference type="OMA" id="ISAHEAW"/>
<sequence length="1784" mass="200319">MVNVHSPTYREAINHTDDSAKPPVTGSPDAKRHAGLDFTNISLNRVDLVIVTSETVSKKSLTEYTHDVGHNGLKEFLSIDLPQARIIPCELNLQDNLDGDLSYPATKLLKIVLEARRTDPYRPIIFIAHSLSGVVAKLALLLASKNPEFHPIADSTRGIAFFGTPQREAIYDEELRELLAGETFRAPLKLGSKDVCTDSGSVFSMQSRGRLALSLDSLHVAWVNIYAKQLRVASFYETIAPVVPFKIAVLGLAGESIVALNTSHNKLLHVDSRNDKSYRRIRDRLAWMLNEALESDASRRYIGFDGVKLLERLWPGELVSCEYKKPLPAIGTSSWFLSHSSYRAWLDTKDSGLFWLKGKPGAGKSTLMRFLTRDLRGHHQDVADTSSQYYKRQSPSAIVCSYFVDYTAPPRSSELILRSLVHQVLARQPSLMQFVPASLKQHQYWKDDSDFSLSATLHHLSSHNRIIILIDGLDEANEIIQHNLISALCQLKQPQRLDRTKAPTVNNSPNPTTQTQLKIGISSRRYLSDIGLDEDLQCYYVDLSLGDAAKGLKEDAWVILESRLHLGQTETPEVLTPILEQLASKQDTAGILLWAQVIVKAITSSFGGATGGYFPNSKHMEQRNQHDFAALLLSGPRSQALVENIAGLPKQLSSLYQSCLDRHDDQVKSVAHQALKWILVAQKPLTLVELSDVLTPRSPRHLKASTDYSSQEMLHKALGGLIEVINSEVYFVHQSVKDFLLYDFIDKRQDGSREHASPQLLNFHRDSLISCIDYLGAVESNEYTALPTVEVKALSLRWPFLSYAATYWHSHLELSNLQAIAQRSLNRLSSPESLIFKLWFEIWKYHQSRGGSGQRGLPERPTKVIVWCLLGNKAQVSHSLNERSMMANGRSRSDNQWTPLMAAAWSGHNEIVTLLLSRPEVRDSRPQQKAEALIYAIERGHTAVAQSLTAFFANPAAGPRVLNTVVNHETALSAAIVSYDLCLAQLLLDLGADPMLHLDRRVHRQRRCGVRNSLHYAIYSGVVEPLSLLLDSLPESERQHQYRELLPIASCRGATSSIQYLVRNADIPQLHEGTTALQLAARFGHADVVDILLNHGAPMHHEDKTVVYTIFQFACHFDKTQAARLMQHSSAQWVEGAFFHACQSVSAPTVKHLLSSGVSARVAKEGIPALQWVLIDGESFPGIGFGKPAHEESRIEVLKLLLDAGSDVNKTDGSGQTSLHLAANRGEKQITAFLISRGVDVNLRDRHGNTALDIAASSGDTHWIHSFILAGSEISSRTWKSVLASADVEAACYILDSVTKTASALWPSHSGHGTSFTGLDPHPSEVYFQFLNYHPPQRFTKAANYLRYMHITDYANVRIETCAPLSLWSSFTRWWEEFTGTRWLWWPLPAPLPRLRRGETYIHWKCHGCHGNVHSDVIPQQLGQEVEMLIDFQRRLLQIWPGEAPQFQQVAIPSTASNALQHNPLPHGQAALPVENLPLDPRSQSSTAPSAGDTEAFELQAFREQTHHNSNAAFEVKSDTDESEEESESEDDPDDDHPMRKGRYVHVKPRGFPLAHIDTEATPSECEFLEALHETYRARQSCFRRYLSIYRFSHWGFDRFTFWQGRFLSHSEGSEKDCYLPDAQESLDYDFTRAVDDGRPPISHEFFHQSYHNCPYICRRRGFMHQVWCNSKGDDVEARGTGAENHLPKIPKRYEKWDPERDPDCAQACWGLSAFELPNIIGCILYTFVLPVTLAVVFWILWLSDMGHEGDLQNATVPLFIFLALWAVLWTTIGKRGWNKSTAG</sequence>
<evidence type="ECO:0000256" key="4">
    <source>
        <dbReference type="SAM" id="Phobius"/>
    </source>
</evidence>
<name>W3X3H6_PESFW</name>
<dbReference type="Pfam" id="PF00023">
    <property type="entry name" value="Ank"/>
    <property type="match status" value="1"/>
</dbReference>
<feature type="repeat" description="ANK" evidence="2">
    <location>
        <begin position="1072"/>
        <end position="1104"/>
    </location>
</feature>
<evidence type="ECO:0000313" key="7">
    <source>
        <dbReference type="Proteomes" id="UP000030651"/>
    </source>
</evidence>
<dbReference type="OrthoDB" id="5244539at2759"/>
<dbReference type="PANTHER" id="PTHR10039">
    <property type="entry name" value="AMELOGENIN"/>
    <property type="match status" value="1"/>
</dbReference>
<keyword evidence="7" id="KW-1185">Reference proteome</keyword>
<dbReference type="InterPro" id="IPR036770">
    <property type="entry name" value="Ankyrin_rpt-contain_sf"/>
</dbReference>
<dbReference type="EMBL" id="KI912113">
    <property type="protein sequence ID" value="ETS80630.1"/>
    <property type="molecule type" value="Genomic_DNA"/>
</dbReference>
<dbReference type="PROSITE" id="PS50297">
    <property type="entry name" value="ANK_REP_REGION"/>
    <property type="match status" value="2"/>
</dbReference>
<dbReference type="HOGENOM" id="CLU_244645_0_0_1"/>
<organism evidence="6 7">
    <name type="scientific">Pestalotiopsis fici (strain W106-1 / CGMCC3.15140)</name>
    <dbReference type="NCBI Taxonomy" id="1229662"/>
    <lineage>
        <taxon>Eukaryota</taxon>
        <taxon>Fungi</taxon>
        <taxon>Dikarya</taxon>
        <taxon>Ascomycota</taxon>
        <taxon>Pezizomycotina</taxon>
        <taxon>Sordariomycetes</taxon>
        <taxon>Xylariomycetidae</taxon>
        <taxon>Amphisphaeriales</taxon>
        <taxon>Sporocadaceae</taxon>
        <taxon>Pestalotiopsis</taxon>
    </lineage>
</organism>
<protein>
    <recommendedName>
        <fullName evidence="5">Nephrocystin 3-like N-terminal domain-containing protein</fullName>
    </recommendedName>
</protein>
<dbReference type="InterPro" id="IPR056884">
    <property type="entry name" value="NPHP3-like_N"/>
</dbReference>
<evidence type="ECO:0000259" key="5">
    <source>
        <dbReference type="Pfam" id="PF24883"/>
    </source>
</evidence>
<reference evidence="7" key="1">
    <citation type="journal article" date="2015" name="BMC Genomics">
        <title>Genomic and transcriptomic analysis of the endophytic fungus Pestalotiopsis fici reveals its lifestyle and high potential for synthesis of natural products.</title>
        <authorList>
            <person name="Wang X."/>
            <person name="Zhang X."/>
            <person name="Liu L."/>
            <person name="Xiang M."/>
            <person name="Wang W."/>
            <person name="Sun X."/>
            <person name="Che Y."/>
            <person name="Guo L."/>
            <person name="Liu G."/>
            <person name="Guo L."/>
            <person name="Wang C."/>
            <person name="Yin W.B."/>
            <person name="Stadler M."/>
            <person name="Zhang X."/>
            <person name="Liu X."/>
        </authorList>
    </citation>
    <scope>NUCLEOTIDE SEQUENCE [LARGE SCALE GENOMIC DNA]</scope>
    <source>
        <strain evidence="7">W106-1 / CGMCC3.15140</strain>
    </source>
</reference>
<proteinExistence type="predicted"/>
<feature type="transmembrane region" description="Helical" evidence="4">
    <location>
        <begin position="1724"/>
        <end position="1743"/>
    </location>
</feature>
<keyword evidence="4" id="KW-1133">Transmembrane helix</keyword>
<dbReference type="SUPFAM" id="SSF53474">
    <property type="entry name" value="alpha/beta-Hydrolases"/>
    <property type="match status" value="1"/>
</dbReference>
<dbReference type="SUPFAM" id="SSF48403">
    <property type="entry name" value="Ankyrin repeat"/>
    <property type="match status" value="2"/>
</dbReference>
<dbReference type="GeneID" id="19273172"/>
<feature type="domain" description="Nephrocystin 3-like N-terminal" evidence="5">
    <location>
        <begin position="331"/>
        <end position="493"/>
    </location>
</feature>
<dbReference type="InterPro" id="IPR029058">
    <property type="entry name" value="AB_hydrolase_fold"/>
</dbReference>
<keyword evidence="1" id="KW-0677">Repeat</keyword>
<dbReference type="PRINTS" id="PR01415">
    <property type="entry name" value="ANKYRIN"/>
</dbReference>